<evidence type="ECO:0000256" key="3">
    <source>
        <dbReference type="RuleBase" id="RU003476"/>
    </source>
</evidence>
<gene>
    <name evidence="5" type="ORF">HMPREF9087_2324</name>
</gene>
<accession>F0ELN2</accession>
<feature type="domain" description="Nudix hydrolase" evidence="4">
    <location>
        <begin position="29"/>
        <end position="163"/>
    </location>
</feature>
<keyword evidence="2 3" id="KW-0378">Hydrolase</keyword>
<dbReference type="RefSeq" id="WP_005235851.1">
    <property type="nucleotide sequence ID" value="NZ_GL872323.1"/>
</dbReference>
<dbReference type="PROSITE" id="PS00893">
    <property type="entry name" value="NUDIX_BOX"/>
    <property type="match status" value="1"/>
</dbReference>
<proteinExistence type="inferred from homology"/>
<evidence type="ECO:0000256" key="1">
    <source>
        <dbReference type="ARBA" id="ARBA00005582"/>
    </source>
</evidence>
<dbReference type="AlphaFoldDB" id="F0ELN2"/>
<organism evidence="5 6">
    <name type="scientific">Enterococcus casseliflavus ATCC 12755</name>
    <dbReference type="NCBI Taxonomy" id="888066"/>
    <lineage>
        <taxon>Bacteria</taxon>
        <taxon>Bacillati</taxon>
        <taxon>Bacillota</taxon>
        <taxon>Bacilli</taxon>
        <taxon>Lactobacillales</taxon>
        <taxon>Enterococcaceae</taxon>
        <taxon>Enterococcus</taxon>
    </lineage>
</organism>
<dbReference type="PRINTS" id="PR00502">
    <property type="entry name" value="NUDIXFAMILY"/>
</dbReference>
<evidence type="ECO:0000259" key="4">
    <source>
        <dbReference type="PROSITE" id="PS51462"/>
    </source>
</evidence>
<reference evidence="5 6" key="1">
    <citation type="submission" date="2011-01" db="EMBL/GenBank/DDBJ databases">
        <authorList>
            <person name="Muzny D."/>
            <person name="Qin X."/>
            <person name="Deng J."/>
            <person name="Jiang H."/>
            <person name="Liu Y."/>
            <person name="Qu J."/>
            <person name="Song X.-Z."/>
            <person name="Zhang L."/>
            <person name="Thornton R."/>
            <person name="Coyle M."/>
            <person name="Francisco L."/>
            <person name="Jackson L."/>
            <person name="Javaid M."/>
            <person name="Korchina V."/>
            <person name="Kovar C."/>
            <person name="Mata R."/>
            <person name="Mathew T."/>
            <person name="Ngo R."/>
            <person name="Nguyen L."/>
            <person name="Nguyen N."/>
            <person name="Okwuonu G."/>
            <person name="Ongeri F."/>
            <person name="Pham C."/>
            <person name="Simmons D."/>
            <person name="Wilczek-Boney K."/>
            <person name="Hale W."/>
            <person name="Jakkamsetti A."/>
            <person name="Pham P."/>
            <person name="Ruth R."/>
            <person name="San Lucas F."/>
            <person name="Warren J."/>
            <person name="Zhang J."/>
            <person name="Zhao Z."/>
            <person name="Zhou C."/>
            <person name="Zhu D."/>
            <person name="Lee S."/>
            <person name="Bess C."/>
            <person name="Blankenburg K."/>
            <person name="Forbes L."/>
            <person name="Fu Q."/>
            <person name="Gubbala S."/>
            <person name="Hirani K."/>
            <person name="Jayaseelan J.C."/>
            <person name="Lara F."/>
            <person name="Munidasa M."/>
            <person name="Palculict T."/>
            <person name="Patil S."/>
            <person name="Pu L.-L."/>
            <person name="Saada N."/>
            <person name="Tang L."/>
            <person name="Weissenberger G."/>
            <person name="Zhu Y."/>
            <person name="Hemphill L."/>
            <person name="Shang Y."/>
            <person name="Youmans B."/>
            <person name="Ayvaz T."/>
            <person name="Ross M."/>
            <person name="Santibanez J."/>
            <person name="Aqrawi P."/>
            <person name="Gross S."/>
            <person name="Joshi V."/>
            <person name="Fowler G."/>
            <person name="Nazareth L."/>
            <person name="Reid J."/>
            <person name="Worley K."/>
            <person name="Petrosino J."/>
            <person name="Highlander S."/>
            <person name="Gibbs R."/>
        </authorList>
    </citation>
    <scope>NUCLEOTIDE SEQUENCE [LARGE SCALE GENOMIC DNA]</scope>
    <source>
        <strain evidence="5 6">ATCC 12755</strain>
    </source>
</reference>
<dbReference type="Gene3D" id="3.90.79.10">
    <property type="entry name" value="Nucleoside Triphosphate Pyrophosphohydrolase"/>
    <property type="match status" value="1"/>
</dbReference>
<comment type="caution">
    <text evidence="5">The sequence shown here is derived from an EMBL/GenBank/DDBJ whole genome shotgun (WGS) entry which is preliminary data.</text>
</comment>
<dbReference type="EMBL" id="AEWT01000021">
    <property type="protein sequence ID" value="EGC68966.1"/>
    <property type="molecule type" value="Genomic_DNA"/>
</dbReference>
<dbReference type="InterPro" id="IPR015797">
    <property type="entry name" value="NUDIX_hydrolase-like_dom_sf"/>
</dbReference>
<comment type="similarity">
    <text evidence="1 3">Belongs to the Nudix hydrolase family.</text>
</comment>
<evidence type="ECO:0000313" key="6">
    <source>
        <dbReference type="Proteomes" id="UP000004835"/>
    </source>
</evidence>
<dbReference type="InterPro" id="IPR020476">
    <property type="entry name" value="Nudix_hydrolase"/>
</dbReference>
<dbReference type="HOGENOM" id="CLU_037162_20_3_9"/>
<protein>
    <submittedName>
        <fullName evidence="5">Hydrolase, NUDIX family</fullName>
    </submittedName>
</protein>
<sequence length="189" mass="22033">MANKVSEEEMNEEEWLNWYKKQELPQYPKPAFTVDNLIFNVTSDAVYILLVKRKNHPFKGRFALPGGFVNEGENIIKAAIRELKEETGVEVQEVSLLGVYGDKNRDPRGWTISAVYITVLQQMKTLYAGDDASEAFWYRVDKDKVLYQYVTSKERSSTENWESLFAFDHAQIIHDGFKWLNDELRQRGL</sequence>
<name>F0ELN2_ENTCA</name>
<dbReference type="PROSITE" id="PS51462">
    <property type="entry name" value="NUDIX"/>
    <property type="match status" value="1"/>
</dbReference>
<dbReference type="GO" id="GO:0016787">
    <property type="term" value="F:hydrolase activity"/>
    <property type="evidence" value="ECO:0007669"/>
    <property type="project" value="UniProtKB-KW"/>
</dbReference>
<dbReference type="PANTHER" id="PTHR43736">
    <property type="entry name" value="ADP-RIBOSE PYROPHOSPHATASE"/>
    <property type="match status" value="1"/>
</dbReference>
<dbReference type="Pfam" id="PF00293">
    <property type="entry name" value="NUDIX"/>
    <property type="match status" value="1"/>
</dbReference>
<dbReference type="PANTHER" id="PTHR43736:SF1">
    <property type="entry name" value="DIHYDRONEOPTERIN TRIPHOSPHATE DIPHOSPHATASE"/>
    <property type="match status" value="1"/>
</dbReference>
<dbReference type="InterPro" id="IPR020084">
    <property type="entry name" value="NUDIX_hydrolase_CS"/>
</dbReference>
<dbReference type="InterPro" id="IPR000086">
    <property type="entry name" value="NUDIX_hydrolase_dom"/>
</dbReference>
<dbReference type="CDD" id="cd18873">
    <property type="entry name" value="NUDIX_NadM_like"/>
    <property type="match status" value="1"/>
</dbReference>
<evidence type="ECO:0000313" key="5">
    <source>
        <dbReference type="EMBL" id="EGC68966.1"/>
    </source>
</evidence>
<evidence type="ECO:0000256" key="2">
    <source>
        <dbReference type="ARBA" id="ARBA00022801"/>
    </source>
</evidence>
<dbReference type="Proteomes" id="UP000004835">
    <property type="component" value="Unassembled WGS sequence"/>
</dbReference>
<dbReference type="SUPFAM" id="SSF55811">
    <property type="entry name" value="Nudix"/>
    <property type="match status" value="1"/>
</dbReference>